<keyword evidence="6 7" id="KW-0315">Glutamine amidotransferase</keyword>
<dbReference type="InterPro" id="IPR000836">
    <property type="entry name" value="PRTase_dom"/>
</dbReference>
<keyword evidence="3 7" id="KW-0328">Glycosyltransferase</keyword>
<evidence type="ECO:0000256" key="8">
    <source>
        <dbReference type="PIRNR" id="PIRNR000485"/>
    </source>
</evidence>
<comment type="pathway">
    <text evidence="1 7 8">Purine metabolism; IMP biosynthesis via de novo pathway; N(1)-(5-phospho-D-ribosyl)glycinamide from 5-phospho-alpha-D-ribose 1-diphosphate: step 1/2.</text>
</comment>
<comment type="caution">
    <text evidence="10">The sequence shown here is derived from an EMBL/GenBank/DDBJ whole genome shotgun (WGS) entry which is preliminary data.</text>
</comment>
<keyword evidence="7" id="KW-0460">Magnesium</keyword>
<keyword evidence="11" id="KW-1185">Reference proteome</keyword>
<feature type="binding site" evidence="7">
    <location>
        <position position="304"/>
    </location>
    <ligand>
        <name>Mg(2+)</name>
        <dbReference type="ChEBI" id="CHEBI:18420"/>
    </ligand>
</feature>
<reference evidence="10" key="1">
    <citation type="journal article" date="2014" name="Int. J. Syst. Evol. Microbiol.">
        <title>Complete genome of a new Firmicutes species belonging to the dominant human colonic microbiota ('Ruminococcus bicirculans') reveals two chromosomes and a selective capacity to utilize plant glucans.</title>
        <authorList>
            <consortium name="NISC Comparative Sequencing Program"/>
            <person name="Wegmann U."/>
            <person name="Louis P."/>
            <person name="Goesmann A."/>
            <person name="Henrissat B."/>
            <person name="Duncan S.H."/>
            <person name="Flint H.J."/>
        </authorList>
    </citation>
    <scope>NUCLEOTIDE SEQUENCE</scope>
    <source>
        <strain evidence="10">NBRC 108216</strain>
    </source>
</reference>
<feature type="domain" description="Glutamine amidotransferase type-2" evidence="9">
    <location>
        <begin position="22"/>
        <end position="241"/>
    </location>
</feature>
<dbReference type="Proteomes" id="UP001161390">
    <property type="component" value="Unassembled WGS sequence"/>
</dbReference>
<dbReference type="EMBL" id="BSNJ01000002">
    <property type="protein sequence ID" value="GLQ20113.1"/>
    <property type="molecule type" value="Genomic_DNA"/>
</dbReference>
<keyword evidence="5 7" id="KW-0658">Purine biosynthesis</keyword>
<organism evidence="10 11">
    <name type="scientific">Algimonas porphyrae</name>
    <dbReference type="NCBI Taxonomy" id="1128113"/>
    <lineage>
        <taxon>Bacteria</taxon>
        <taxon>Pseudomonadati</taxon>
        <taxon>Pseudomonadota</taxon>
        <taxon>Alphaproteobacteria</taxon>
        <taxon>Maricaulales</taxon>
        <taxon>Robiginitomaculaceae</taxon>
        <taxon>Algimonas</taxon>
    </lineage>
</organism>
<protein>
    <recommendedName>
        <fullName evidence="7">Amidophosphoribosyltransferase</fullName>
        <shortName evidence="7">ATase</shortName>
        <ecNumber evidence="7">2.4.2.14</ecNumber>
    </recommendedName>
    <alternativeName>
        <fullName evidence="7">Glutamine phosphoribosylpyrophosphate amidotransferase</fullName>
        <shortName evidence="7">GPATase</shortName>
    </alternativeName>
</protein>
<accession>A0ABQ5UY91</accession>
<dbReference type="InterPro" id="IPR005854">
    <property type="entry name" value="PurF"/>
</dbReference>
<evidence type="ECO:0000259" key="9">
    <source>
        <dbReference type="PROSITE" id="PS51278"/>
    </source>
</evidence>
<dbReference type="Pfam" id="PF00156">
    <property type="entry name" value="Pribosyltran"/>
    <property type="match status" value="1"/>
</dbReference>
<evidence type="ECO:0000256" key="2">
    <source>
        <dbReference type="ARBA" id="ARBA00010138"/>
    </source>
</evidence>
<dbReference type="InterPro" id="IPR035584">
    <property type="entry name" value="PurF_N"/>
</dbReference>
<dbReference type="SUPFAM" id="SSF56235">
    <property type="entry name" value="N-terminal nucleophile aminohydrolases (Ntn hydrolases)"/>
    <property type="match status" value="1"/>
</dbReference>
<keyword evidence="4 7" id="KW-0808">Transferase</keyword>
<dbReference type="HAMAP" id="MF_01931">
    <property type="entry name" value="PurF"/>
    <property type="match status" value="1"/>
</dbReference>
<dbReference type="SUPFAM" id="SSF53271">
    <property type="entry name" value="PRTase-like"/>
    <property type="match status" value="1"/>
</dbReference>
<feature type="binding site" evidence="7">
    <location>
        <position position="367"/>
    </location>
    <ligand>
        <name>Mg(2+)</name>
        <dbReference type="ChEBI" id="CHEBI:18420"/>
    </ligand>
</feature>
<dbReference type="CDD" id="cd00715">
    <property type="entry name" value="GPATase_N"/>
    <property type="match status" value="1"/>
</dbReference>
<dbReference type="NCBIfam" id="TIGR01134">
    <property type="entry name" value="purF"/>
    <property type="match status" value="1"/>
</dbReference>
<sequence length="492" mass="54023">MDQPANPTIDIDMEDDRIREECGVFGVFGVDRAASLTALGMHALQHRGQEACGIAVCDGEMFHTERHLGLVGDNFTGDDPADRLPGNIAIGHVRYSTAGQTVLRNVQPLYSELHMGGFALAHNGHITNAYTVKDALVEKGALFQSTSDTEVVIHLVARSKGKTFTDRFVSAIRQIDGGFAFVGMTRDALVGARDRFGIRPLLIGRIGDSYVLASETCAFDMVGAEFIREVAPGEVVVINEDGIRSFTAFPNAEKRPCIFEFVYFARPDSIVGGKSVYEVRKRMGQRLAQETPAEIDVVIPVPDSGVPAALGFAQETGTPFELGIIRNHYVGRTFIQPTQGMRDMGVRLKHSANRAMIEGKRVLLVDDSIVRGTTSTKIVRMIKAAGAKEVHFRSASPPIKYPDHYGIDMPSKDKLIAANYSLEEMTHMLEVDSLGFLSIEGLYWAMGEEYRVDEAPQYTDHCFTGCYPTPLIDRDRERAGGAKQLSFLVEVA</sequence>
<evidence type="ECO:0000256" key="6">
    <source>
        <dbReference type="ARBA" id="ARBA00022962"/>
    </source>
</evidence>
<dbReference type="Gene3D" id="3.60.20.10">
    <property type="entry name" value="Glutamine Phosphoribosylpyrophosphate, subunit 1, domain 1"/>
    <property type="match status" value="1"/>
</dbReference>
<comment type="cofactor">
    <cofactor evidence="7">
        <name>Mg(2+)</name>
        <dbReference type="ChEBI" id="CHEBI:18420"/>
    </cofactor>
    <text evidence="7">Binds 1 Mg(2+) ion per subunit.</text>
</comment>
<evidence type="ECO:0000256" key="1">
    <source>
        <dbReference type="ARBA" id="ARBA00005209"/>
    </source>
</evidence>
<evidence type="ECO:0000256" key="5">
    <source>
        <dbReference type="ARBA" id="ARBA00022755"/>
    </source>
</evidence>
<comment type="catalytic activity">
    <reaction evidence="7 8">
        <text>5-phospho-beta-D-ribosylamine + L-glutamate + diphosphate = 5-phospho-alpha-D-ribose 1-diphosphate + L-glutamine + H2O</text>
        <dbReference type="Rhea" id="RHEA:14905"/>
        <dbReference type="ChEBI" id="CHEBI:15377"/>
        <dbReference type="ChEBI" id="CHEBI:29985"/>
        <dbReference type="ChEBI" id="CHEBI:33019"/>
        <dbReference type="ChEBI" id="CHEBI:58017"/>
        <dbReference type="ChEBI" id="CHEBI:58359"/>
        <dbReference type="ChEBI" id="CHEBI:58681"/>
        <dbReference type="EC" id="2.4.2.14"/>
    </reaction>
</comment>
<dbReference type="PIRSF" id="PIRSF000485">
    <property type="entry name" value="Amd_phspho_trans"/>
    <property type="match status" value="1"/>
</dbReference>
<dbReference type="PROSITE" id="PS51278">
    <property type="entry name" value="GATASE_TYPE_2"/>
    <property type="match status" value="1"/>
</dbReference>
<proteinExistence type="inferred from homology"/>
<name>A0ABQ5UY91_9PROT</name>
<gene>
    <name evidence="7 10" type="primary">purF</name>
    <name evidence="10" type="ORF">GCM10007854_10680</name>
</gene>
<dbReference type="EC" id="2.4.2.14" evidence="7"/>
<comment type="similarity">
    <text evidence="2 7 8">In the C-terminal section; belongs to the purine/pyrimidine phosphoribosyltransferase family.</text>
</comment>
<dbReference type="InterPro" id="IPR029057">
    <property type="entry name" value="PRTase-like"/>
</dbReference>
<dbReference type="RefSeq" id="WP_284370386.1">
    <property type="nucleotide sequence ID" value="NZ_BSNJ01000002.1"/>
</dbReference>
<evidence type="ECO:0000313" key="10">
    <source>
        <dbReference type="EMBL" id="GLQ20113.1"/>
    </source>
</evidence>
<comment type="function">
    <text evidence="7">Catalyzes the formation of phosphoribosylamine from phosphoribosylpyrophosphate (PRPP) and glutamine.</text>
</comment>
<dbReference type="CDD" id="cd06223">
    <property type="entry name" value="PRTases_typeI"/>
    <property type="match status" value="1"/>
</dbReference>
<dbReference type="PANTHER" id="PTHR11907">
    <property type="entry name" value="AMIDOPHOSPHORIBOSYLTRANSFERASE"/>
    <property type="match status" value="1"/>
</dbReference>
<dbReference type="InterPro" id="IPR029055">
    <property type="entry name" value="Ntn_hydrolases_N"/>
</dbReference>
<comment type="caution">
    <text evidence="7">Lacks conserved residue(s) required for the propagation of feature annotation.</text>
</comment>
<evidence type="ECO:0000256" key="7">
    <source>
        <dbReference type="HAMAP-Rule" id="MF_01931"/>
    </source>
</evidence>
<dbReference type="Gene3D" id="3.40.50.2020">
    <property type="match status" value="1"/>
</dbReference>
<evidence type="ECO:0000256" key="4">
    <source>
        <dbReference type="ARBA" id="ARBA00022679"/>
    </source>
</evidence>
<feature type="active site" description="Nucleophile" evidence="7">
    <location>
        <position position="22"/>
    </location>
</feature>
<dbReference type="Pfam" id="PF13537">
    <property type="entry name" value="GATase_7"/>
    <property type="match status" value="1"/>
</dbReference>
<reference evidence="10" key="2">
    <citation type="submission" date="2023-01" db="EMBL/GenBank/DDBJ databases">
        <title>Draft genome sequence of Algimonas porphyrae strain NBRC 108216.</title>
        <authorList>
            <person name="Sun Q."/>
            <person name="Mori K."/>
        </authorList>
    </citation>
    <scope>NUCLEOTIDE SEQUENCE</scope>
    <source>
        <strain evidence="10">NBRC 108216</strain>
    </source>
</reference>
<evidence type="ECO:0000313" key="11">
    <source>
        <dbReference type="Proteomes" id="UP001161390"/>
    </source>
</evidence>
<dbReference type="InterPro" id="IPR017932">
    <property type="entry name" value="GATase_2_dom"/>
</dbReference>
<keyword evidence="7" id="KW-0479">Metal-binding</keyword>
<feature type="binding site" evidence="7">
    <location>
        <position position="366"/>
    </location>
    <ligand>
        <name>Mg(2+)</name>
        <dbReference type="ChEBI" id="CHEBI:18420"/>
    </ligand>
</feature>
<evidence type="ECO:0000256" key="3">
    <source>
        <dbReference type="ARBA" id="ARBA00022676"/>
    </source>
</evidence>